<dbReference type="PANTHER" id="PTHR34585">
    <property type="match status" value="1"/>
</dbReference>
<dbReference type="InterPro" id="IPR041657">
    <property type="entry name" value="HTH_17"/>
</dbReference>
<gene>
    <name evidence="2" type="ORF">LQ318_11330</name>
</gene>
<sequence length="94" mass="11307">METYITSKEELNETVQAAVKKLLEKELPSLLRKAKRKEWINTNELMELTGWSRRTIQYLRDKNKIPFSQEKHRILYPTEGIEEYLRSNLIEPKE</sequence>
<name>A0ABT3Q093_9BACT</name>
<reference evidence="2 3" key="1">
    <citation type="submission" date="2021-11" db="EMBL/GenBank/DDBJ databases">
        <title>Aliifidinibius sp. nov., a new bacterium isolated from saline soil.</title>
        <authorList>
            <person name="Galisteo C."/>
            <person name="De La Haba R."/>
            <person name="Sanchez-Porro C."/>
            <person name="Ventosa A."/>
        </authorList>
    </citation>
    <scope>NUCLEOTIDE SEQUENCE [LARGE SCALE GENOMIC DNA]</scope>
    <source>
        <strain evidence="2 3">KACC 190600</strain>
    </source>
</reference>
<evidence type="ECO:0000313" key="3">
    <source>
        <dbReference type="Proteomes" id="UP001207337"/>
    </source>
</evidence>
<dbReference type="InterPro" id="IPR009061">
    <property type="entry name" value="DNA-bd_dom_put_sf"/>
</dbReference>
<organism evidence="2 3">
    <name type="scientific">Fodinibius salicampi</name>
    <dbReference type="NCBI Taxonomy" id="1920655"/>
    <lineage>
        <taxon>Bacteria</taxon>
        <taxon>Pseudomonadati</taxon>
        <taxon>Balneolota</taxon>
        <taxon>Balneolia</taxon>
        <taxon>Balneolales</taxon>
        <taxon>Balneolaceae</taxon>
        <taxon>Fodinibius</taxon>
    </lineage>
</organism>
<evidence type="ECO:0000313" key="2">
    <source>
        <dbReference type="EMBL" id="MCW9713495.1"/>
    </source>
</evidence>
<dbReference type="Pfam" id="PF12728">
    <property type="entry name" value="HTH_17"/>
    <property type="match status" value="1"/>
</dbReference>
<proteinExistence type="predicted"/>
<dbReference type="SUPFAM" id="SSF46955">
    <property type="entry name" value="Putative DNA-binding domain"/>
    <property type="match status" value="1"/>
</dbReference>
<accession>A0ABT3Q093</accession>
<dbReference type="EMBL" id="JAJNDC010000003">
    <property type="protein sequence ID" value="MCW9713495.1"/>
    <property type="molecule type" value="Genomic_DNA"/>
</dbReference>
<feature type="domain" description="Helix-turn-helix" evidence="1">
    <location>
        <begin position="39"/>
        <end position="88"/>
    </location>
</feature>
<comment type="caution">
    <text evidence="2">The sequence shown here is derived from an EMBL/GenBank/DDBJ whole genome shotgun (WGS) entry which is preliminary data.</text>
</comment>
<evidence type="ECO:0000259" key="1">
    <source>
        <dbReference type="Pfam" id="PF12728"/>
    </source>
</evidence>
<protein>
    <submittedName>
        <fullName evidence="2">Helix-turn-helix domain-containing protein</fullName>
    </submittedName>
</protein>
<dbReference type="Proteomes" id="UP001207337">
    <property type="component" value="Unassembled WGS sequence"/>
</dbReference>
<dbReference type="RefSeq" id="WP_265790215.1">
    <property type="nucleotide sequence ID" value="NZ_BAABRS010000003.1"/>
</dbReference>
<dbReference type="PANTHER" id="PTHR34585:SF22">
    <property type="entry name" value="HELIX-TURN-HELIX DOMAIN-CONTAINING PROTEIN"/>
    <property type="match status" value="1"/>
</dbReference>
<keyword evidence="3" id="KW-1185">Reference proteome</keyword>